<dbReference type="HOGENOM" id="CLU_000288_144_2_1"/>
<reference evidence="7 8" key="1">
    <citation type="submission" date="2013-03" db="EMBL/GenBank/DDBJ databases">
        <title>The Genome Sequence of Capronia coronata CBS 617.96.</title>
        <authorList>
            <consortium name="The Broad Institute Genomics Platform"/>
            <person name="Cuomo C."/>
            <person name="de Hoog S."/>
            <person name="Gorbushina A."/>
            <person name="Walker B."/>
            <person name="Young S.K."/>
            <person name="Zeng Q."/>
            <person name="Gargeya S."/>
            <person name="Fitzgerald M."/>
            <person name="Haas B."/>
            <person name="Abouelleil A."/>
            <person name="Allen A.W."/>
            <person name="Alvarado L."/>
            <person name="Arachchi H.M."/>
            <person name="Berlin A.M."/>
            <person name="Chapman S.B."/>
            <person name="Gainer-Dewar J."/>
            <person name="Goldberg J."/>
            <person name="Griggs A."/>
            <person name="Gujja S."/>
            <person name="Hansen M."/>
            <person name="Howarth C."/>
            <person name="Imamovic A."/>
            <person name="Ireland A."/>
            <person name="Larimer J."/>
            <person name="McCowan C."/>
            <person name="Murphy C."/>
            <person name="Pearson M."/>
            <person name="Poon T.W."/>
            <person name="Priest M."/>
            <person name="Roberts A."/>
            <person name="Saif S."/>
            <person name="Shea T."/>
            <person name="Sisk P."/>
            <person name="Sykes S."/>
            <person name="Wortman J."/>
            <person name="Nusbaum C."/>
            <person name="Birren B."/>
        </authorList>
    </citation>
    <scope>NUCLEOTIDE SEQUENCE [LARGE SCALE GENOMIC DNA]</scope>
    <source>
        <strain evidence="7 8">CBS 617.96</strain>
    </source>
</reference>
<dbReference type="PANTHER" id="PTHR24185:SF1">
    <property type="entry name" value="CALCIUM-INDEPENDENT PHOSPHOLIPASE A2-GAMMA"/>
    <property type="match status" value="1"/>
</dbReference>
<dbReference type="eggNOG" id="KOG4231">
    <property type="taxonomic scope" value="Eukaryota"/>
</dbReference>
<dbReference type="InterPro" id="IPR002641">
    <property type="entry name" value="PNPLA_dom"/>
</dbReference>
<keyword evidence="8" id="KW-1185">Reference proteome</keyword>
<dbReference type="GeneID" id="19155476"/>
<dbReference type="InterPro" id="IPR016035">
    <property type="entry name" value="Acyl_Trfase/lysoPLipase"/>
</dbReference>
<evidence type="ECO:0000259" key="6">
    <source>
        <dbReference type="PROSITE" id="PS51635"/>
    </source>
</evidence>
<dbReference type="Pfam" id="PF01734">
    <property type="entry name" value="Patatin"/>
    <property type="match status" value="1"/>
</dbReference>
<organism evidence="7 8">
    <name type="scientific">Capronia coronata CBS 617.96</name>
    <dbReference type="NCBI Taxonomy" id="1182541"/>
    <lineage>
        <taxon>Eukaryota</taxon>
        <taxon>Fungi</taxon>
        <taxon>Dikarya</taxon>
        <taxon>Ascomycota</taxon>
        <taxon>Pezizomycotina</taxon>
        <taxon>Eurotiomycetes</taxon>
        <taxon>Chaetothyriomycetidae</taxon>
        <taxon>Chaetothyriales</taxon>
        <taxon>Herpotrichiellaceae</taxon>
        <taxon>Capronia</taxon>
    </lineage>
</organism>
<comment type="caution">
    <text evidence="7">The sequence shown here is derived from an EMBL/GenBank/DDBJ whole genome shotgun (WGS) entry which is preliminary data.</text>
</comment>
<dbReference type="GO" id="GO:0019369">
    <property type="term" value="P:arachidonate metabolic process"/>
    <property type="evidence" value="ECO:0007669"/>
    <property type="project" value="TreeGrafter"/>
</dbReference>
<feature type="region of interest" description="Disordered" evidence="5">
    <location>
        <begin position="329"/>
        <end position="349"/>
    </location>
</feature>
<gene>
    <name evidence="7" type="ORF">A1O1_00570</name>
</gene>
<evidence type="ECO:0000256" key="2">
    <source>
        <dbReference type="ARBA" id="ARBA00022963"/>
    </source>
</evidence>
<dbReference type="AlphaFoldDB" id="W9YSE9"/>
<keyword evidence="1 4" id="KW-0378">Hydrolase</keyword>
<dbReference type="PANTHER" id="PTHR24185">
    <property type="entry name" value="CALCIUM-INDEPENDENT PHOSPHOLIPASE A2-GAMMA"/>
    <property type="match status" value="1"/>
</dbReference>
<feature type="short sequence motif" description="GXGXXG" evidence="4">
    <location>
        <begin position="28"/>
        <end position="33"/>
    </location>
</feature>
<sequence>MSTDASAPVLPGPQAGFEGAYNLLSFDGGGVKGISSMIILKKVMDRVRDIENETAAVEGRPLDTDERRPVDYFDLAAGTSTGGLIALMLFRLHMKCSEVIGQYHDLAKEVFSPRIGPVSLYRLGRLGKHVGDLWIKFKMLTGQSQFSHKPLEKAIDTVVGAFPLDDDDKARKGDAALVKDSQGQMFMCATLADKGESILLRNYDPPFAPLPVSAGAKDLNFNAISIKEAARATSAAPTYLKQVNIQGLNFWDGGLLNNNPIDQVWDNRYDLVAREHQSPHIRCIVSLGTTHPDYDPNKKPPGRFVARFFNTVSKTVAFVTNTEAKHRDFERNMRQRNRRRPDRPTGYFRFNAPTEKEQIDLSDYLKMPKLRDYTEKYLKNPDVDVMIHECAALLAKKH</sequence>
<accession>W9YSE9</accession>
<name>W9YSE9_9EURO</name>
<feature type="active site" description="Nucleophile" evidence="4">
    <location>
        <position position="80"/>
    </location>
</feature>
<dbReference type="RefSeq" id="XP_007719677.1">
    <property type="nucleotide sequence ID" value="XM_007721487.1"/>
</dbReference>
<dbReference type="GO" id="GO:0016042">
    <property type="term" value="P:lipid catabolic process"/>
    <property type="evidence" value="ECO:0007669"/>
    <property type="project" value="UniProtKB-UniRule"/>
</dbReference>
<evidence type="ECO:0000313" key="7">
    <source>
        <dbReference type="EMBL" id="EXJ95448.1"/>
    </source>
</evidence>
<feature type="short sequence motif" description="DGA/G" evidence="4">
    <location>
        <begin position="252"/>
        <end position="254"/>
    </location>
</feature>
<evidence type="ECO:0000256" key="5">
    <source>
        <dbReference type="SAM" id="MobiDB-lite"/>
    </source>
</evidence>
<dbReference type="GO" id="GO:0047499">
    <property type="term" value="F:calcium-independent phospholipase A2 activity"/>
    <property type="evidence" value="ECO:0007669"/>
    <property type="project" value="TreeGrafter"/>
</dbReference>
<feature type="short sequence motif" description="GXSXG" evidence="4">
    <location>
        <begin position="78"/>
        <end position="82"/>
    </location>
</feature>
<evidence type="ECO:0000313" key="8">
    <source>
        <dbReference type="Proteomes" id="UP000019484"/>
    </source>
</evidence>
<dbReference type="GO" id="GO:0046486">
    <property type="term" value="P:glycerolipid metabolic process"/>
    <property type="evidence" value="ECO:0007669"/>
    <property type="project" value="UniProtKB-ARBA"/>
</dbReference>
<evidence type="ECO:0000256" key="3">
    <source>
        <dbReference type="ARBA" id="ARBA00023098"/>
    </source>
</evidence>
<dbReference type="OrthoDB" id="1658288at2759"/>
<keyword evidence="3 4" id="KW-0443">Lipid metabolism</keyword>
<keyword evidence="2 4" id="KW-0442">Lipid degradation</keyword>
<dbReference type="EMBL" id="AMWN01000001">
    <property type="protein sequence ID" value="EXJ95448.1"/>
    <property type="molecule type" value="Genomic_DNA"/>
</dbReference>
<proteinExistence type="predicted"/>
<dbReference type="Gene3D" id="3.40.1090.10">
    <property type="entry name" value="Cytosolic phospholipase A2 catalytic domain"/>
    <property type="match status" value="1"/>
</dbReference>
<feature type="domain" description="PNPLA" evidence="6">
    <location>
        <begin position="24"/>
        <end position="265"/>
    </location>
</feature>
<evidence type="ECO:0000256" key="4">
    <source>
        <dbReference type="PROSITE-ProRule" id="PRU01161"/>
    </source>
</evidence>
<dbReference type="Proteomes" id="UP000019484">
    <property type="component" value="Unassembled WGS sequence"/>
</dbReference>
<dbReference type="STRING" id="1182541.W9YSE9"/>
<dbReference type="SUPFAM" id="SSF52151">
    <property type="entry name" value="FabD/lysophospholipase-like"/>
    <property type="match status" value="1"/>
</dbReference>
<feature type="active site" description="Proton acceptor" evidence="4">
    <location>
        <position position="252"/>
    </location>
</feature>
<evidence type="ECO:0000256" key="1">
    <source>
        <dbReference type="ARBA" id="ARBA00022801"/>
    </source>
</evidence>
<dbReference type="PROSITE" id="PS51635">
    <property type="entry name" value="PNPLA"/>
    <property type="match status" value="1"/>
</dbReference>
<protein>
    <recommendedName>
        <fullName evidence="6">PNPLA domain-containing protein</fullName>
    </recommendedName>
</protein>
<dbReference type="GO" id="GO:0016020">
    <property type="term" value="C:membrane"/>
    <property type="evidence" value="ECO:0007669"/>
    <property type="project" value="TreeGrafter"/>
</dbReference>